<protein>
    <submittedName>
        <fullName evidence="1">Uncharacterized protein</fullName>
    </submittedName>
</protein>
<accession>A0A2P2NXL7</accession>
<evidence type="ECO:0000313" key="1">
    <source>
        <dbReference type="EMBL" id="MBX47212.1"/>
    </source>
</evidence>
<name>A0A2P2NXL7_RHIMU</name>
<reference evidence="1" key="1">
    <citation type="submission" date="2018-02" db="EMBL/GenBank/DDBJ databases">
        <title>Rhizophora mucronata_Transcriptome.</title>
        <authorList>
            <person name="Meera S.P."/>
            <person name="Sreeshan A."/>
            <person name="Augustine A."/>
        </authorList>
    </citation>
    <scope>NUCLEOTIDE SEQUENCE</scope>
    <source>
        <tissue evidence="1">Leaf</tissue>
    </source>
</reference>
<dbReference type="AlphaFoldDB" id="A0A2P2NXL7"/>
<sequence>MKIFYLSHVEFILFLANVGGAHRFRAPS</sequence>
<dbReference type="EMBL" id="GGEC01066728">
    <property type="protein sequence ID" value="MBX47212.1"/>
    <property type="molecule type" value="Transcribed_RNA"/>
</dbReference>
<proteinExistence type="predicted"/>
<organism evidence="1">
    <name type="scientific">Rhizophora mucronata</name>
    <name type="common">Asiatic mangrove</name>
    <dbReference type="NCBI Taxonomy" id="61149"/>
    <lineage>
        <taxon>Eukaryota</taxon>
        <taxon>Viridiplantae</taxon>
        <taxon>Streptophyta</taxon>
        <taxon>Embryophyta</taxon>
        <taxon>Tracheophyta</taxon>
        <taxon>Spermatophyta</taxon>
        <taxon>Magnoliopsida</taxon>
        <taxon>eudicotyledons</taxon>
        <taxon>Gunneridae</taxon>
        <taxon>Pentapetalae</taxon>
        <taxon>rosids</taxon>
        <taxon>fabids</taxon>
        <taxon>Malpighiales</taxon>
        <taxon>Rhizophoraceae</taxon>
        <taxon>Rhizophora</taxon>
    </lineage>
</organism>